<organism evidence="1 2">
    <name type="scientific">Fusarium fujikuroi</name>
    <name type="common">Bakanae and foot rot disease fungus</name>
    <name type="synonym">Gibberella fujikuroi</name>
    <dbReference type="NCBI Taxonomy" id="5127"/>
    <lineage>
        <taxon>Eukaryota</taxon>
        <taxon>Fungi</taxon>
        <taxon>Dikarya</taxon>
        <taxon>Ascomycota</taxon>
        <taxon>Pezizomycotina</taxon>
        <taxon>Sordariomycetes</taxon>
        <taxon>Hypocreomycetidae</taxon>
        <taxon>Hypocreales</taxon>
        <taxon>Nectriaceae</taxon>
        <taxon>Fusarium</taxon>
        <taxon>Fusarium fujikuroi species complex</taxon>
    </lineage>
</organism>
<evidence type="ECO:0000313" key="2">
    <source>
        <dbReference type="Proteomes" id="UP000760494"/>
    </source>
</evidence>
<reference evidence="1" key="1">
    <citation type="submission" date="2019-05" db="EMBL/GenBank/DDBJ databases">
        <authorList>
            <person name="Piombo E."/>
        </authorList>
    </citation>
    <scope>NUCLEOTIDE SEQUENCE</scope>
    <source>
        <strain evidence="1">C2S</strain>
    </source>
</reference>
<protein>
    <submittedName>
        <fullName evidence="1">Uncharacterized protein</fullName>
    </submittedName>
</protein>
<gene>
    <name evidence="1" type="ORF">C2S_2997</name>
</gene>
<accession>A0A2H3RJC6</accession>
<dbReference type="EMBL" id="CABFJX010000418">
    <property type="protein sequence ID" value="VTT83304.1"/>
    <property type="molecule type" value="Genomic_DNA"/>
</dbReference>
<dbReference type="AlphaFoldDB" id="A0A2H3RJC6"/>
<sequence>MKSFEHLFVVGDARWSIDERAARQWAATSRQDVPIVRPLFREHTIYCYGSIDWCNCSLFPYLPSMNSKKRTTSDERAIEVHRIASHHIASRGGRLAFAYLKTSPLLILSRSQLCQIACGSETAPSHWLSLGVYKKSYSIGFTQDFYFRRNRDVRLCDNVLVYLVSRLNRLVNPSPWGTTDQISVKANISEPQGTLKVQTGPGFSSDVYFCNSVLLRVQSRTAPSR</sequence>
<dbReference type="Proteomes" id="UP000760494">
    <property type="component" value="Unassembled WGS sequence"/>
</dbReference>
<evidence type="ECO:0000313" key="1">
    <source>
        <dbReference type="EMBL" id="VTT83304.1"/>
    </source>
</evidence>
<name>A0A2H3RJC6_FUSFU</name>
<proteinExistence type="predicted"/>
<comment type="caution">
    <text evidence="1">The sequence shown here is derived from an EMBL/GenBank/DDBJ whole genome shotgun (WGS) entry which is preliminary data.</text>
</comment>